<feature type="transmembrane region" description="Helical" evidence="9">
    <location>
        <begin position="80"/>
        <end position="99"/>
    </location>
</feature>
<feature type="region of interest" description="Disordered" evidence="8">
    <location>
        <begin position="1"/>
        <end position="43"/>
    </location>
</feature>
<dbReference type="EMBL" id="UARK01000011">
    <property type="protein sequence ID" value="SPW28652.1"/>
    <property type="molecule type" value="Genomic_DNA"/>
</dbReference>
<feature type="compositionally biased region" description="Low complexity" evidence="8">
    <location>
        <begin position="10"/>
        <end position="25"/>
    </location>
</feature>
<dbReference type="PANTHER" id="PTHR21716:SF53">
    <property type="entry name" value="PERMEASE PERM-RELATED"/>
    <property type="match status" value="1"/>
</dbReference>
<comment type="subcellular location">
    <subcellularLocation>
        <location evidence="1">Cell membrane</location>
        <topology evidence="1">Multi-pass membrane protein</topology>
    </subcellularLocation>
</comment>
<dbReference type="AlphaFoldDB" id="A0A8B4H8A9"/>
<dbReference type="InterPro" id="IPR002549">
    <property type="entry name" value="AI-2E-like"/>
</dbReference>
<keyword evidence="7 9" id="KW-0472">Membrane</keyword>
<evidence type="ECO:0000256" key="1">
    <source>
        <dbReference type="ARBA" id="ARBA00004651"/>
    </source>
</evidence>
<keyword evidence="4" id="KW-1003">Cell membrane</keyword>
<feature type="transmembrane region" description="Helical" evidence="9">
    <location>
        <begin position="105"/>
        <end position="126"/>
    </location>
</feature>
<keyword evidence="5 9" id="KW-0812">Transmembrane</keyword>
<keyword evidence="6 9" id="KW-1133">Transmembrane helix</keyword>
<comment type="caution">
    <text evidence="10">The sequence shown here is derived from an EMBL/GenBank/DDBJ whole genome shotgun (WGS) entry which is preliminary data.</text>
</comment>
<organism evidence="10 11">
    <name type="scientific">Corynebacterium matruchotii</name>
    <dbReference type="NCBI Taxonomy" id="43768"/>
    <lineage>
        <taxon>Bacteria</taxon>
        <taxon>Bacillati</taxon>
        <taxon>Actinomycetota</taxon>
        <taxon>Actinomycetes</taxon>
        <taxon>Mycobacteriales</taxon>
        <taxon>Corynebacteriaceae</taxon>
        <taxon>Corynebacterium</taxon>
    </lineage>
</organism>
<reference evidence="10 11" key="1">
    <citation type="submission" date="2018-06" db="EMBL/GenBank/DDBJ databases">
        <authorList>
            <consortium name="Pathogen Informatics"/>
            <person name="Doyle S."/>
        </authorList>
    </citation>
    <scope>NUCLEOTIDE SEQUENCE [LARGE SCALE GENOMIC DNA]</scope>
    <source>
        <strain evidence="10 11">NCTC10254</strain>
    </source>
</reference>
<dbReference type="GeneID" id="84573554"/>
<evidence type="ECO:0000256" key="3">
    <source>
        <dbReference type="ARBA" id="ARBA00022448"/>
    </source>
</evidence>
<name>A0A8B4H8A9_9CORY</name>
<sequence>MSTKKRRAKNAPSKPTNSPNSPNKADSARRQAATASPTDDPAEFLTNVVEDDATIEDKPKVTTELAETDRAAILGQDGRWAAGWALRFIIMVAAGYLLWRGLALVWEGLLPVLLAIIVSTVLWPPVRWLRKHKVPSALSVVIVLITFFAILGGIFTAMAPSITTQSKDLAEQATKGIEQLQQWIQGPPLNIDLGHYNDIIDQISTFLQNRVTDIASRVVSGISTAGSIVVTFVLMLVLTFFFLKDGEGFLPMIRRTTGYNVGWHLTEVLTRIWNTLSGFIRVQAIISFVDASCICIGLLILHVPLAPALAVITFFASFIPIVGALVAGALAVIIALVSNGVTNALLVLAIIIAVQQLEGHILQPVLQSKAMNLHAAIVLLSVTIGSTMFGVVGAFLAVPVAATLSVLVRYHFELVALRAGEITIDDIEMATKEGQAMSGKGDGADQQPDDANLTSTQRAFQAFQQRLARWGKTSPEKS</sequence>
<feature type="region of interest" description="Disordered" evidence="8">
    <location>
        <begin position="435"/>
        <end position="455"/>
    </location>
</feature>
<evidence type="ECO:0000256" key="4">
    <source>
        <dbReference type="ARBA" id="ARBA00022475"/>
    </source>
</evidence>
<evidence type="ECO:0000256" key="9">
    <source>
        <dbReference type="SAM" id="Phobius"/>
    </source>
</evidence>
<evidence type="ECO:0000313" key="10">
    <source>
        <dbReference type="EMBL" id="SPW28652.1"/>
    </source>
</evidence>
<dbReference type="PANTHER" id="PTHR21716">
    <property type="entry name" value="TRANSMEMBRANE PROTEIN"/>
    <property type="match status" value="1"/>
</dbReference>
<comment type="similarity">
    <text evidence="2">Belongs to the autoinducer-2 exporter (AI-2E) (TC 2.A.86) family.</text>
</comment>
<evidence type="ECO:0000256" key="6">
    <source>
        <dbReference type="ARBA" id="ARBA00022989"/>
    </source>
</evidence>
<feature type="transmembrane region" description="Helical" evidence="9">
    <location>
        <begin position="138"/>
        <end position="159"/>
    </location>
</feature>
<proteinExistence type="inferred from homology"/>
<dbReference type="GO" id="GO:0055085">
    <property type="term" value="P:transmembrane transport"/>
    <property type="evidence" value="ECO:0007669"/>
    <property type="project" value="TreeGrafter"/>
</dbReference>
<feature type="transmembrane region" description="Helical" evidence="9">
    <location>
        <begin position="309"/>
        <end position="337"/>
    </location>
</feature>
<dbReference type="GO" id="GO:0005886">
    <property type="term" value="C:plasma membrane"/>
    <property type="evidence" value="ECO:0007669"/>
    <property type="project" value="UniProtKB-SubCell"/>
</dbReference>
<evidence type="ECO:0000256" key="5">
    <source>
        <dbReference type="ARBA" id="ARBA00022692"/>
    </source>
</evidence>
<evidence type="ECO:0000313" key="11">
    <source>
        <dbReference type="Proteomes" id="UP000249886"/>
    </source>
</evidence>
<feature type="transmembrane region" description="Helical" evidence="9">
    <location>
        <begin position="279"/>
        <end position="303"/>
    </location>
</feature>
<evidence type="ECO:0000256" key="2">
    <source>
        <dbReference type="ARBA" id="ARBA00009773"/>
    </source>
</evidence>
<keyword evidence="3" id="KW-0813">Transport</keyword>
<feature type="transmembrane region" description="Helical" evidence="9">
    <location>
        <begin position="218"/>
        <end position="243"/>
    </location>
</feature>
<dbReference type="Proteomes" id="UP000249886">
    <property type="component" value="Unassembled WGS sequence"/>
</dbReference>
<feature type="transmembrane region" description="Helical" evidence="9">
    <location>
        <begin position="375"/>
        <end position="408"/>
    </location>
</feature>
<protein>
    <submittedName>
        <fullName evidence="10">Predicted permease</fullName>
    </submittedName>
</protein>
<evidence type="ECO:0000256" key="7">
    <source>
        <dbReference type="ARBA" id="ARBA00023136"/>
    </source>
</evidence>
<gene>
    <name evidence="10" type="primary">yhhT_1</name>
    <name evidence="10" type="ORF">NCTC10254_01598</name>
</gene>
<dbReference type="Pfam" id="PF01594">
    <property type="entry name" value="AI-2E_transport"/>
    <property type="match status" value="1"/>
</dbReference>
<dbReference type="RefSeq" id="WP_005524817.1">
    <property type="nucleotide sequence ID" value="NZ_CAJPQJ010000018.1"/>
</dbReference>
<accession>A0A8B4H8A9</accession>
<evidence type="ECO:0000256" key="8">
    <source>
        <dbReference type="SAM" id="MobiDB-lite"/>
    </source>
</evidence>